<dbReference type="AlphaFoldDB" id="D5RHI7"/>
<evidence type="ECO:0000313" key="9">
    <source>
        <dbReference type="EMBL" id="EFH13239.1"/>
    </source>
</evidence>
<keyword evidence="6 7" id="KW-0472">Membrane</keyword>
<feature type="transmembrane region" description="Helical" evidence="7">
    <location>
        <begin position="416"/>
        <end position="436"/>
    </location>
</feature>
<feature type="transmembrane region" description="Helical" evidence="7">
    <location>
        <begin position="489"/>
        <end position="510"/>
    </location>
</feature>
<dbReference type="PANTHER" id="PTHR34697:SF2">
    <property type="entry name" value="PHOSPHATIDYLGLYCEROL LYSYLTRANSFERASE"/>
    <property type="match status" value="1"/>
</dbReference>
<organism evidence="9 10">
    <name type="scientific">Pseudoroseomonas cervicalis ATCC 49957</name>
    <dbReference type="NCBI Taxonomy" id="525371"/>
    <lineage>
        <taxon>Bacteria</taxon>
        <taxon>Pseudomonadati</taxon>
        <taxon>Pseudomonadota</taxon>
        <taxon>Alphaproteobacteria</taxon>
        <taxon>Acetobacterales</taxon>
        <taxon>Roseomonadaceae</taxon>
        <taxon>Roseomonas</taxon>
    </lineage>
</organism>
<gene>
    <name evidence="9" type="ORF">HMPREF0731_0546</name>
</gene>
<feature type="transmembrane region" description="Helical" evidence="7">
    <location>
        <begin position="448"/>
        <end position="469"/>
    </location>
</feature>
<dbReference type="Proteomes" id="UP000005324">
    <property type="component" value="Unassembled WGS sequence"/>
</dbReference>
<dbReference type="HOGENOM" id="CLU_008255_7_0_5"/>
<dbReference type="InterPro" id="IPR051211">
    <property type="entry name" value="PG_lysyltransferase"/>
</dbReference>
<dbReference type="Pfam" id="PF03706">
    <property type="entry name" value="LPG_synthase_TM"/>
    <property type="match status" value="1"/>
</dbReference>
<feature type="transmembrane region" description="Helical" evidence="7">
    <location>
        <begin position="165"/>
        <end position="184"/>
    </location>
</feature>
<feature type="transmembrane region" description="Helical" evidence="7">
    <location>
        <begin position="50"/>
        <end position="68"/>
    </location>
</feature>
<feature type="transmembrane region" description="Helical" evidence="7">
    <location>
        <begin position="392"/>
        <end position="410"/>
    </location>
</feature>
<dbReference type="OrthoDB" id="145485at2"/>
<feature type="transmembrane region" description="Helical" evidence="7">
    <location>
        <begin position="234"/>
        <end position="252"/>
    </location>
</feature>
<feature type="transmembrane region" description="Helical" evidence="7">
    <location>
        <begin position="363"/>
        <end position="385"/>
    </location>
</feature>
<dbReference type="GO" id="GO:0016755">
    <property type="term" value="F:aminoacyltransferase activity"/>
    <property type="evidence" value="ECO:0007669"/>
    <property type="project" value="TreeGrafter"/>
</dbReference>
<dbReference type="RefSeq" id="WP_007003606.1">
    <property type="nucleotide sequence ID" value="NZ_GG770778.1"/>
</dbReference>
<evidence type="ECO:0000259" key="8">
    <source>
        <dbReference type="Pfam" id="PF09924"/>
    </source>
</evidence>
<evidence type="ECO:0000256" key="7">
    <source>
        <dbReference type="SAM" id="Phobius"/>
    </source>
</evidence>
<feature type="transmembrane region" description="Helical" evidence="7">
    <location>
        <begin position="128"/>
        <end position="150"/>
    </location>
</feature>
<keyword evidence="5 7" id="KW-1133">Transmembrane helix</keyword>
<evidence type="ECO:0000256" key="2">
    <source>
        <dbReference type="ARBA" id="ARBA00022475"/>
    </source>
</evidence>
<feature type="domain" description="Phosphatidylglycerol lysyltransferase C-terminal" evidence="8">
    <location>
        <begin position="546"/>
        <end position="621"/>
    </location>
</feature>
<comment type="subcellular location">
    <subcellularLocation>
        <location evidence="1">Cell membrane</location>
        <topology evidence="1">Multi-pass membrane protein</topology>
    </subcellularLocation>
</comment>
<comment type="caution">
    <text evidence="9">The sequence shown here is derived from an EMBL/GenBank/DDBJ whole genome shotgun (WGS) entry which is preliminary data.</text>
</comment>
<reference evidence="9 10" key="1">
    <citation type="submission" date="2010-04" db="EMBL/GenBank/DDBJ databases">
        <authorList>
            <person name="Qin X."/>
            <person name="Bachman B."/>
            <person name="Battles P."/>
            <person name="Bell A."/>
            <person name="Bess C."/>
            <person name="Bickham C."/>
            <person name="Chaboub L."/>
            <person name="Chen D."/>
            <person name="Coyle M."/>
            <person name="Deiros D.R."/>
            <person name="Dinh H."/>
            <person name="Forbes L."/>
            <person name="Fowler G."/>
            <person name="Francisco L."/>
            <person name="Fu Q."/>
            <person name="Gubbala S."/>
            <person name="Hale W."/>
            <person name="Han Y."/>
            <person name="Hemphill L."/>
            <person name="Highlander S.K."/>
            <person name="Hirani K."/>
            <person name="Hogues M."/>
            <person name="Jackson L."/>
            <person name="Jakkamsetti A."/>
            <person name="Javaid M."/>
            <person name="Jiang H."/>
            <person name="Korchina V."/>
            <person name="Kovar C."/>
            <person name="Lara F."/>
            <person name="Lee S."/>
            <person name="Mata R."/>
            <person name="Mathew T."/>
            <person name="Moen C."/>
            <person name="Morales K."/>
            <person name="Munidasa M."/>
            <person name="Nazareth L."/>
            <person name="Ngo R."/>
            <person name="Nguyen L."/>
            <person name="Okwuonu G."/>
            <person name="Ongeri F."/>
            <person name="Patil S."/>
            <person name="Petrosino J."/>
            <person name="Pham C."/>
            <person name="Pham P."/>
            <person name="Pu L.-L."/>
            <person name="Puazo M."/>
            <person name="Raj R."/>
            <person name="Reid J."/>
            <person name="Rouhana J."/>
            <person name="Saada N."/>
            <person name="Shang Y."/>
            <person name="Simmons D."/>
            <person name="Thornton R."/>
            <person name="Warren J."/>
            <person name="Weissenberger G."/>
            <person name="Zhang J."/>
            <person name="Zhang L."/>
            <person name="Zhou C."/>
            <person name="Zhu D."/>
            <person name="Muzny D."/>
            <person name="Worley K."/>
            <person name="Gibbs R."/>
        </authorList>
    </citation>
    <scope>NUCLEOTIDE SEQUENCE [LARGE SCALE GENOMIC DNA]</scope>
    <source>
        <strain evidence="9 10">ATCC 49957</strain>
    </source>
</reference>
<dbReference type="EMBL" id="ADVL01000100">
    <property type="protein sequence ID" value="EFH13239.1"/>
    <property type="molecule type" value="Genomic_DNA"/>
</dbReference>
<evidence type="ECO:0000256" key="5">
    <source>
        <dbReference type="ARBA" id="ARBA00022989"/>
    </source>
</evidence>
<feature type="transmembrane region" description="Helical" evidence="7">
    <location>
        <begin position="288"/>
        <end position="308"/>
    </location>
</feature>
<evidence type="ECO:0000256" key="3">
    <source>
        <dbReference type="ARBA" id="ARBA00022679"/>
    </source>
</evidence>
<keyword evidence="3" id="KW-0808">Transferase</keyword>
<keyword evidence="4 7" id="KW-0812">Transmembrane</keyword>
<name>D5RHI7_9PROT</name>
<evidence type="ECO:0000256" key="1">
    <source>
        <dbReference type="ARBA" id="ARBA00004651"/>
    </source>
</evidence>
<proteinExistence type="predicted"/>
<accession>D5RHI7</accession>
<evidence type="ECO:0000256" key="6">
    <source>
        <dbReference type="ARBA" id="ARBA00023136"/>
    </source>
</evidence>
<keyword evidence="2" id="KW-1003">Cell membrane</keyword>
<keyword evidence="10" id="KW-1185">Reference proteome</keyword>
<dbReference type="GO" id="GO:0005886">
    <property type="term" value="C:plasma membrane"/>
    <property type="evidence" value="ECO:0007669"/>
    <property type="project" value="UniProtKB-SubCell"/>
</dbReference>
<feature type="transmembrane region" description="Helical" evidence="7">
    <location>
        <begin position="329"/>
        <end position="351"/>
    </location>
</feature>
<dbReference type="InterPro" id="IPR022791">
    <property type="entry name" value="L-PG_synthase/AglD"/>
</dbReference>
<evidence type="ECO:0000313" key="10">
    <source>
        <dbReference type="Proteomes" id="UP000005324"/>
    </source>
</evidence>
<protein>
    <recommendedName>
        <fullName evidence="8">Phosphatidylglycerol lysyltransferase C-terminal domain-containing protein</fullName>
    </recommendedName>
</protein>
<feature type="transmembrane region" description="Helical" evidence="7">
    <location>
        <begin position="12"/>
        <end position="29"/>
    </location>
</feature>
<feature type="transmembrane region" description="Helical" evidence="7">
    <location>
        <begin position="205"/>
        <end position="228"/>
    </location>
</feature>
<dbReference type="InterPro" id="IPR024320">
    <property type="entry name" value="LPG_synthase_C"/>
</dbReference>
<dbReference type="GO" id="GO:0055091">
    <property type="term" value="P:phospholipid homeostasis"/>
    <property type="evidence" value="ECO:0007669"/>
    <property type="project" value="TreeGrafter"/>
</dbReference>
<dbReference type="PANTHER" id="PTHR34697">
    <property type="entry name" value="PHOSPHATIDYLGLYCEROL LYSYLTRANSFERASE"/>
    <property type="match status" value="1"/>
</dbReference>
<evidence type="ECO:0000256" key="4">
    <source>
        <dbReference type="ARBA" id="ARBA00022692"/>
    </source>
</evidence>
<feature type="transmembrane region" description="Helical" evidence="7">
    <location>
        <begin position="88"/>
        <end position="108"/>
    </location>
</feature>
<dbReference type="Pfam" id="PF09924">
    <property type="entry name" value="LPG_synthase_C"/>
    <property type="match status" value="1"/>
</dbReference>
<sequence length="653" mass="69405">MKAVLAALRRHGPTVFGLLLLAGAVFVVQREFRHLSLAEIRQALGNVPTHTLWVAAGWTLLAYAVLTIYDRLGSVYAGKPVSYLRTSLASFCAYTLAHNLGFAAVSGAAVRYRFYAAWGLSPGEIAKVIAFTSLTFGLGGMALGGLVLILEPEVVPWLGEHTPHWTMQLVGVALLGVVAGYLLLSRFLPHFHAFGHRIDLPGFRMACAQTALATVDVAVTAMIFYALLPPAEGLSFARFIGLYLAAYTAGLAANVPGGLGVFDTAILVGLQPYVSAPEVISALLLFRFYYYIIPLFLAGALFAGFELNQRRHLLSRIGPETRVADSLEGPVLAGLSGIAGAALLFIGALPARGSRLALWAGEWAALASHFAASVIGSLLLVAAYGMLRRLRIAWASGIVLLLLGGVVALLRGEPWFISGGFIALSGLLACIRTAFYRDARLTGEPLSAATLLPLVVTLGAALTLARIAWREPVAEEPWWAVPFLAETPHTLRFAVGLCGVLLLVAALRLLRPARLRPAAFDMAARTRLAALGGRVPAQADGALFTDGATAGLAFLKREDVWVGLGDPAGDKAGQLAVLWRFRDLCERNGVGHAFHRVGPAMLRLYEDTGLACHPLGDGTYLALPAGADPEALLERLADPQLPIPAEAETPREG</sequence>